<accession>A0A2P2K2P2</accession>
<evidence type="ECO:0000313" key="1">
    <source>
        <dbReference type="EMBL" id="MBW99977.1"/>
    </source>
</evidence>
<dbReference type="EMBL" id="GGEC01019494">
    <property type="protein sequence ID" value="MBW99977.1"/>
    <property type="molecule type" value="Transcribed_RNA"/>
</dbReference>
<name>A0A2P2K2P2_RHIMU</name>
<proteinExistence type="predicted"/>
<dbReference type="AlphaFoldDB" id="A0A2P2K2P2"/>
<reference evidence="1" key="1">
    <citation type="submission" date="2018-02" db="EMBL/GenBank/DDBJ databases">
        <title>Rhizophora mucronata_Transcriptome.</title>
        <authorList>
            <person name="Meera S.P."/>
            <person name="Sreeshan A."/>
            <person name="Augustine A."/>
        </authorList>
    </citation>
    <scope>NUCLEOTIDE SEQUENCE</scope>
    <source>
        <tissue evidence="1">Leaf</tissue>
    </source>
</reference>
<protein>
    <submittedName>
        <fullName evidence="1">Uncharacterized protein MANES_09G160200</fullName>
    </submittedName>
</protein>
<organism evidence="1">
    <name type="scientific">Rhizophora mucronata</name>
    <name type="common">Asiatic mangrove</name>
    <dbReference type="NCBI Taxonomy" id="61149"/>
    <lineage>
        <taxon>Eukaryota</taxon>
        <taxon>Viridiplantae</taxon>
        <taxon>Streptophyta</taxon>
        <taxon>Embryophyta</taxon>
        <taxon>Tracheophyta</taxon>
        <taxon>Spermatophyta</taxon>
        <taxon>Magnoliopsida</taxon>
        <taxon>eudicotyledons</taxon>
        <taxon>Gunneridae</taxon>
        <taxon>Pentapetalae</taxon>
        <taxon>rosids</taxon>
        <taxon>fabids</taxon>
        <taxon>Malpighiales</taxon>
        <taxon>Rhizophoraceae</taxon>
        <taxon>Rhizophora</taxon>
    </lineage>
</organism>
<sequence length="42" mass="4935">MLCGILHRILGNFRNINARYRIKRISTKLCEFGLSRNSSIIR</sequence>